<dbReference type="Proteomes" id="UP001207654">
    <property type="component" value="Unassembled WGS sequence"/>
</dbReference>
<dbReference type="PANTHER" id="PTHR10229:SF0">
    <property type="entry name" value="GTP-BINDING PROTEIN 6-RELATED"/>
    <property type="match status" value="1"/>
</dbReference>
<dbReference type="HAMAP" id="MF_00900">
    <property type="entry name" value="GTPase_HflX"/>
    <property type="match status" value="1"/>
</dbReference>
<dbReference type="InterPro" id="IPR006073">
    <property type="entry name" value="GTP-bd"/>
</dbReference>
<dbReference type="Gene3D" id="6.10.250.2860">
    <property type="match status" value="1"/>
</dbReference>
<dbReference type="InterPro" id="IPR032305">
    <property type="entry name" value="GTP-bd_M"/>
</dbReference>
<dbReference type="NCBIfam" id="TIGR03156">
    <property type="entry name" value="GTP_HflX"/>
    <property type="match status" value="1"/>
</dbReference>
<comment type="similarity">
    <text evidence="5">Belongs to the TRAFAC class OBG-HflX-like GTPase superfamily. HflX GTPase family.</text>
</comment>
<evidence type="ECO:0000259" key="7">
    <source>
        <dbReference type="PROSITE" id="PS51705"/>
    </source>
</evidence>
<dbReference type="InterPro" id="IPR025121">
    <property type="entry name" value="GTPase_HflX_N"/>
</dbReference>
<comment type="subunit">
    <text evidence="5">Monomer. Associates with the 50S ribosomal subunit.</text>
</comment>
<dbReference type="InterPro" id="IPR027417">
    <property type="entry name" value="P-loop_NTPase"/>
</dbReference>
<keyword evidence="3" id="KW-0460">Magnesium</keyword>
<dbReference type="CDD" id="cd01878">
    <property type="entry name" value="HflX"/>
    <property type="match status" value="1"/>
</dbReference>
<dbReference type="InterPro" id="IPR030394">
    <property type="entry name" value="G_HFLX_dom"/>
</dbReference>
<accession>A0ABT4A1T2</accession>
<keyword evidence="9" id="KW-1185">Reference proteome</keyword>
<feature type="region of interest" description="Disordered" evidence="6">
    <location>
        <begin position="74"/>
        <end position="142"/>
    </location>
</feature>
<gene>
    <name evidence="5 8" type="primary">hflX</name>
    <name evidence="8" type="ORF">OV287_13985</name>
</gene>
<comment type="caution">
    <text evidence="8">The sequence shown here is derived from an EMBL/GenBank/DDBJ whole genome shotgun (WGS) entry which is preliminary data.</text>
</comment>
<dbReference type="PIRSF" id="PIRSF006809">
    <property type="entry name" value="GTP-binding_hflX_prd"/>
    <property type="match status" value="1"/>
</dbReference>
<comment type="function">
    <text evidence="5">GTPase that associates with the 50S ribosomal subunit and may have a role during protein synthesis or ribosome biogenesis.</text>
</comment>
<dbReference type="PANTHER" id="PTHR10229">
    <property type="entry name" value="GTP-BINDING PROTEIN HFLX"/>
    <property type="match status" value="1"/>
</dbReference>
<evidence type="ECO:0000256" key="6">
    <source>
        <dbReference type="SAM" id="MobiDB-lite"/>
    </source>
</evidence>
<protein>
    <recommendedName>
        <fullName evidence="5">GTPase HflX</fullName>
    </recommendedName>
    <alternativeName>
        <fullName evidence="5">GTP-binding protein HflX</fullName>
    </alternativeName>
</protein>
<evidence type="ECO:0000256" key="4">
    <source>
        <dbReference type="ARBA" id="ARBA00023134"/>
    </source>
</evidence>
<dbReference type="PRINTS" id="PR00326">
    <property type="entry name" value="GTP1OBG"/>
</dbReference>
<proteinExistence type="inferred from homology"/>
<dbReference type="Gene3D" id="3.40.50.11060">
    <property type="entry name" value="GTPase HflX, N-terminal domain"/>
    <property type="match status" value="2"/>
</dbReference>
<name>A0ABT4A1T2_9BACT</name>
<evidence type="ECO:0000256" key="5">
    <source>
        <dbReference type="HAMAP-Rule" id="MF_00900"/>
    </source>
</evidence>
<feature type="compositionally biased region" description="Acidic residues" evidence="6">
    <location>
        <begin position="97"/>
        <end position="141"/>
    </location>
</feature>
<feature type="region of interest" description="Disordered" evidence="6">
    <location>
        <begin position="210"/>
        <end position="230"/>
    </location>
</feature>
<dbReference type="PROSITE" id="PS51705">
    <property type="entry name" value="G_HFLX"/>
    <property type="match status" value="1"/>
</dbReference>
<feature type="compositionally biased region" description="Basic and acidic residues" evidence="6">
    <location>
        <begin position="210"/>
        <end position="220"/>
    </location>
</feature>
<comment type="subcellular location">
    <subcellularLocation>
        <location evidence="5">Cytoplasm</location>
    </subcellularLocation>
    <text evidence="5">May associate with membranes.</text>
</comment>
<dbReference type="RefSeq" id="WP_267534516.1">
    <property type="nucleotide sequence ID" value="NZ_JAPNKA010000001.1"/>
</dbReference>
<dbReference type="EMBL" id="JAPNKA010000001">
    <property type="protein sequence ID" value="MCY1075590.1"/>
    <property type="molecule type" value="Genomic_DNA"/>
</dbReference>
<sequence>MSNSSSTRPLAVLVGVQLPGVSDTDHAADLAELGRLVHTLGYEVAATVSQRRDRLAAGTVLGTGKLKELASITGGRGTVSSGAQERKSKARERWEAEAEEAEAEAAEAEEAETDEAEVEAAGVEEAEEEGPVEEPPEEADEALAAARPTVVVVDHELSPSQLSNLERATGAQVLDRTGVIVDIFHRHARSREAKMQVEIARLNYLAPRLRESTGSRERQQGRGSGDSAVELDRRKIRDRIAELREGLAAIQQDQENRRYARRDQLRVALVGYTNAGKSSLMRALTGSEVLVADQLFATLDTTVRALQPETRPRVLVSDTVGFIQKLPHDLVASFRSTLDEALEASLLLYVVDASDPTWEAQLEVTRGVLREIGAQSVPSKLLFNKADRLSPEAREALLQQHPEAIVLSAHSPEDVAALRQRVIEFFEGSMVEADLVIPYARQARIGEVYENARVISEAFDETGRRLKVRALPAAMARLTRAFQT</sequence>
<evidence type="ECO:0000256" key="3">
    <source>
        <dbReference type="ARBA" id="ARBA00022842"/>
    </source>
</evidence>
<evidence type="ECO:0000313" key="8">
    <source>
        <dbReference type="EMBL" id="MCY1075590.1"/>
    </source>
</evidence>
<evidence type="ECO:0000313" key="9">
    <source>
        <dbReference type="Proteomes" id="UP001207654"/>
    </source>
</evidence>
<dbReference type="InterPro" id="IPR016496">
    <property type="entry name" value="GTPase_HflX"/>
</dbReference>
<dbReference type="Gene3D" id="3.40.50.300">
    <property type="entry name" value="P-loop containing nucleotide triphosphate hydrolases"/>
    <property type="match status" value="1"/>
</dbReference>
<dbReference type="SUPFAM" id="SSF52540">
    <property type="entry name" value="P-loop containing nucleoside triphosphate hydrolases"/>
    <property type="match status" value="1"/>
</dbReference>
<keyword evidence="2 5" id="KW-0547">Nucleotide-binding</keyword>
<reference evidence="8 9" key="1">
    <citation type="submission" date="2022-11" db="EMBL/GenBank/DDBJ databases">
        <title>Minimal conservation of predation-associated metabolite biosynthetic gene clusters underscores biosynthetic potential of Myxococcota including descriptions for ten novel species: Archangium lansinium sp. nov., Myxococcus landrumus sp. nov., Nannocystis bai.</title>
        <authorList>
            <person name="Ahearne A."/>
            <person name="Stevens C."/>
            <person name="Phillips K."/>
        </authorList>
    </citation>
    <scope>NUCLEOTIDE SEQUENCE [LARGE SCALE GENOMIC DNA]</scope>
    <source>
        <strain evidence="8 9">MIWBW</strain>
    </source>
</reference>
<dbReference type="Pfam" id="PF01926">
    <property type="entry name" value="MMR_HSR1"/>
    <property type="match status" value="1"/>
</dbReference>
<evidence type="ECO:0000256" key="2">
    <source>
        <dbReference type="ARBA" id="ARBA00022741"/>
    </source>
</evidence>
<dbReference type="Pfam" id="PF13167">
    <property type="entry name" value="GTP-bdg_N"/>
    <property type="match status" value="2"/>
</dbReference>
<keyword evidence="5" id="KW-0963">Cytoplasm</keyword>
<feature type="domain" description="Hflx-type G" evidence="7">
    <location>
        <begin position="265"/>
        <end position="430"/>
    </location>
</feature>
<feature type="compositionally biased region" description="Basic and acidic residues" evidence="6">
    <location>
        <begin position="84"/>
        <end position="96"/>
    </location>
</feature>
<keyword evidence="1" id="KW-0479">Metal-binding</keyword>
<dbReference type="InterPro" id="IPR042108">
    <property type="entry name" value="GTPase_HflX_N_sf"/>
</dbReference>
<evidence type="ECO:0000256" key="1">
    <source>
        <dbReference type="ARBA" id="ARBA00022723"/>
    </source>
</evidence>
<keyword evidence="4 5" id="KW-0342">GTP-binding</keyword>
<dbReference type="Pfam" id="PF16360">
    <property type="entry name" value="GTP-bdg_M"/>
    <property type="match status" value="1"/>
</dbReference>
<organism evidence="8 9">
    <name type="scientific">Archangium lansingense</name>
    <dbReference type="NCBI Taxonomy" id="2995310"/>
    <lineage>
        <taxon>Bacteria</taxon>
        <taxon>Pseudomonadati</taxon>
        <taxon>Myxococcota</taxon>
        <taxon>Myxococcia</taxon>
        <taxon>Myxococcales</taxon>
        <taxon>Cystobacterineae</taxon>
        <taxon>Archangiaceae</taxon>
        <taxon>Archangium</taxon>
    </lineage>
</organism>